<feature type="region of interest" description="Disordered" evidence="1">
    <location>
        <begin position="82"/>
        <end position="101"/>
    </location>
</feature>
<proteinExistence type="predicted"/>
<evidence type="ECO:0000313" key="2">
    <source>
        <dbReference type="EMBL" id="MQM01324.1"/>
    </source>
</evidence>
<dbReference type="AlphaFoldDB" id="A0A843WAW1"/>
<feature type="non-terminal residue" evidence="2">
    <location>
        <position position="302"/>
    </location>
</feature>
<accession>A0A843WAW1</accession>
<keyword evidence="3" id="KW-1185">Reference proteome</keyword>
<reference evidence="2" key="1">
    <citation type="submission" date="2017-07" db="EMBL/GenBank/DDBJ databases">
        <title>Taro Niue Genome Assembly and Annotation.</title>
        <authorList>
            <person name="Atibalentja N."/>
            <person name="Keating K."/>
            <person name="Fields C.J."/>
        </authorList>
    </citation>
    <scope>NUCLEOTIDE SEQUENCE</scope>
    <source>
        <strain evidence="2">Niue_2</strain>
        <tissue evidence="2">Leaf</tissue>
    </source>
</reference>
<evidence type="ECO:0000313" key="3">
    <source>
        <dbReference type="Proteomes" id="UP000652761"/>
    </source>
</evidence>
<feature type="compositionally biased region" description="Basic and acidic residues" evidence="1">
    <location>
        <begin position="85"/>
        <end position="94"/>
    </location>
</feature>
<organism evidence="2 3">
    <name type="scientific">Colocasia esculenta</name>
    <name type="common">Wild taro</name>
    <name type="synonym">Arum esculentum</name>
    <dbReference type="NCBI Taxonomy" id="4460"/>
    <lineage>
        <taxon>Eukaryota</taxon>
        <taxon>Viridiplantae</taxon>
        <taxon>Streptophyta</taxon>
        <taxon>Embryophyta</taxon>
        <taxon>Tracheophyta</taxon>
        <taxon>Spermatophyta</taxon>
        <taxon>Magnoliopsida</taxon>
        <taxon>Liliopsida</taxon>
        <taxon>Araceae</taxon>
        <taxon>Aroideae</taxon>
        <taxon>Colocasieae</taxon>
        <taxon>Colocasia</taxon>
    </lineage>
</organism>
<dbReference type="Proteomes" id="UP000652761">
    <property type="component" value="Unassembled WGS sequence"/>
</dbReference>
<protein>
    <submittedName>
        <fullName evidence="2">Uncharacterized protein</fullName>
    </submittedName>
</protein>
<comment type="caution">
    <text evidence="2">The sequence shown here is derived from an EMBL/GenBank/DDBJ whole genome shotgun (WGS) entry which is preliminary data.</text>
</comment>
<evidence type="ECO:0000256" key="1">
    <source>
        <dbReference type="SAM" id="MobiDB-lite"/>
    </source>
</evidence>
<gene>
    <name evidence="2" type="ORF">Taro_034079</name>
</gene>
<sequence length="302" mass="33491">VSRMASTTLTRREMRMKLRSDQFSNPCFSSTPRVQMTTEDPWSHYITFGRMDLMGLGRPLSLGQWRDPNTDQTSEIGLAMCKPKRMSEGNEKEGGSPNDSRVRRKLGLRRFGCAEWSPAGGGAECCIPEAPWCEGAAEPRSSWRGGTPVHSRMCASGPVDAGAMLAGAVGGMCPGDGLKLLKWGSWWSCVGDLGGGNRSSQEAMEPIKGPQGENETWPIIIASDLDEGHEKKLIEVLKIHRKFFHMHDKVWLFNSWLRLYSGKLKSQQDGLYSVVKACDNGSEEAGAKVVWVCIVESYWQWS</sequence>
<dbReference type="EMBL" id="NMUH01002660">
    <property type="protein sequence ID" value="MQM01324.1"/>
    <property type="molecule type" value="Genomic_DNA"/>
</dbReference>
<dbReference type="OrthoDB" id="670199at2759"/>
<name>A0A843WAW1_COLES</name>